<accession>A0ABZ2C3Y4</accession>
<keyword evidence="2" id="KW-0282">Flagellum</keyword>
<organism evidence="2 3">
    <name type="scientific">Candidatus Bealeia paramacronuclearis</name>
    <dbReference type="NCBI Taxonomy" id="1921001"/>
    <lineage>
        <taxon>Bacteria</taxon>
        <taxon>Pseudomonadati</taxon>
        <taxon>Pseudomonadota</taxon>
        <taxon>Alphaproteobacteria</taxon>
        <taxon>Holosporales</taxon>
        <taxon>Holosporaceae</taxon>
        <taxon>Candidatus Bealeia</taxon>
    </lineage>
</organism>
<dbReference type="RefSeq" id="WP_331255946.1">
    <property type="nucleotide sequence ID" value="NZ_CP133270.1"/>
</dbReference>
<protein>
    <submittedName>
        <fullName evidence="2">Flagellar FliJ family protein</fullName>
    </submittedName>
</protein>
<feature type="coiled-coil region" evidence="1">
    <location>
        <begin position="12"/>
        <end position="46"/>
    </location>
</feature>
<keyword evidence="1" id="KW-0175">Coiled coil</keyword>
<name>A0ABZ2C3Y4_9PROT</name>
<gene>
    <name evidence="2" type="ORF">Bealeia1_01362</name>
</gene>
<dbReference type="InterPro" id="IPR053716">
    <property type="entry name" value="Flag_assembly_chemotaxis_eff"/>
</dbReference>
<dbReference type="EMBL" id="CP133270">
    <property type="protein sequence ID" value="WVX67164.1"/>
    <property type="molecule type" value="Genomic_DNA"/>
</dbReference>
<keyword evidence="2" id="KW-0969">Cilium</keyword>
<sequence>MKKKLNSLKSLIRLHQHNLDAIRRRLAEEEEDLRQTLSLIEGIDQEILYEKSFAHLSPDFMQAFTRFLQGAKYRRALQDYKRKEIEAQIEITRGLLREALAELKRYELARDKLLKIIEAEELKREQKEMDDVGLRGFFVK</sequence>
<evidence type="ECO:0000313" key="3">
    <source>
        <dbReference type="Proteomes" id="UP001330434"/>
    </source>
</evidence>
<keyword evidence="3" id="KW-1185">Reference proteome</keyword>
<feature type="coiled-coil region" evidence="1">
    <location>
        <begin position="82"/>
        <end position="123"/>
    </location>
</feature>
<evidence type="ECO:0000313" key="2">
    <source>
        <dbReference type="EMBL" id="WVX67164.1"/>
    </source>
</evidence>
<evidence type="ECO:0000256" key="1">
    <source>
        <dbReference type="SAM" id="Coils"/>
    </source>
</evidence>
<dbReference type="Gene3D" id="1.10.287.1700">
    <property type="match status" value="1"/>
</dbReference>
<keyword evidence="2" id="KW-0966">Cell projection</keyword>
<dbReference type="Proteomes" id="UP001330434">
    <property type="component" value="Chromosome"/>
</dbReference>
<reference evidence="2 3" key="1">
    <citation type="journal article" date="2024" name="Environ. Microbiol.">
        <title>Novel evolutionary insights on the interactions of the Holosporales (Alphaproteobacteria) with eukaryotic hosts from comparative genomics.</title>
        <authorList>
            <person name="Giovannini M."/>
            <person name="Petroni G."/>
            <person name="Castelli M."/>
        </authorList>
    </citation>
    <scope>NUCLEOTIDE SEQUENCE [LARGE SCALE GENOMIC DNA]</scope>
    <source>
        <strain evidence="2 3">US_Bl 15I1</strain>
    </source>
</reference>
<proteinExistence type="predicted"/>